<dbReference type="GO" id="GO:0005507">
    <property type="term" value="F:copper ion binding"/>
    <property type="evidence" value="ECO:0007669"/>
    <property type="project" value="TreeGrafter"/>
</dbReference>
<dbReference type="SFLD" id="SFLDG00002">
    <property type="entry name" value="C1.7:_P-type_atpase_like"/>
    <property type="match status" value="1"/>
</dbReference>
<organism evidence="15 16">
    <name type="scientific">Empedobacter falsenii</name>
    <dbReference type="NCBI Taxonomy" id="343874"/>
    <lineage>
        <taxon>Bacteria</taxon>
        <taxon>Pseudomonadati</taxon>
        <taxon>Bacteroidota</taxon>
        <taxon>Flavobacteriia</taxon>
        <taxon>Flavobacteriales</taxon>
        <taxon>Weeksellaceae</taxon>
        <taxon>Empedobacter</taxon>
    </lineage>
</organism>
<dbReference type="InterPro" id="IPR018303">
    <property type="entry name" value="ATPase_P-typ_P_site"/>
</dbReference>
<dbReference type="InterPro" id="IPR059000">
    <property type="entry name" value="ATPase_P-type_domA"/>
</dbReference>
<dbReference type="EMBL" id="CP040908">
    <property type="protein sequence ID" value="QLL58342.1"/>
    <property type="molecule type" value="Genomic_DNA"/>
</dbReference>
<feature type="transmembrane region" description="Helical" evidence="11">
    <location>
        <begin position="818"/>
        <end position="837"/>
    </location>
</feature>
<feature type="domain" description="Heavy metal binding" evidence="14">
    <location>
        <begin position="144"/>
        <end position="172"/>
    </location>
</feature>
<dbReference type="PANTHER" id="PTHR43520:SF8">
    <property type="entry name" value="P-TYPE CU(+) TRANSPORTER"/>
    <property type="match status" value="1"/>
</dbReference>
<dbReference type="InterPro" id="IPR036412">
    <property type="entry name" value="HAD-like_sf"/>
</dbReference>
<dbReference type="Gene3D" id="3.40.50.1000">
    <property type="entry name" value="HAD superfamily/HAD-like"/>
    <property type="match status" value="1"/>
</dbReference>
<evidence type="ECO:0000256" key="4">
    <source>
        <dbReference type="ARBA" id="ARBA00022692"/>
    </source>
</evidence>
<gene>
    <name evidence="15" type="primary">cadA</name>
    <name evidence="15" type="ORF">FH779_09700</name>
</gene>
<evidence type="ECO:0000256" key="10">
    <source>
        <dbReference type="ARBA" id="ARBA00023136"/>
    </source>
</evidence>
<feature type="domain" description="P-type ATPase A" evidence="13">
    <location>
        <begin position="365"/>
        <end position="465"/>
    </location>
</feature>
<dbReference type="InterPro" id="IPR027256">
    <property type="entry name" value="P-typ_ATPase_IB"/>
</dbReference>
<evidence type="ECO:0000256" key="5">
    <source>
        <dbReference type="ARBA" id="ARBA00022723"/>
    </source>
</evidence>
<feature type="region of interest" description="Disordered" evidence="12">
    <location>
        <begin position="35"/>
        <end position="54"/>
    </location>
</feature>
<dbReference type="InterPro" id="IPR023299">
    <property type="entry name" value="ATPase_P-typ_cyto_dom_N"/>
</dbReference>
<dbReference type="InterPro" id="IPR023214">
    <property type="entry name" value="HAD_sf"/>
</dbReference>
<feature type="transmembrane region" description="Helical" evidence="11">
    <location>
        <begin position="843"/>
        <end position="865"/>
    </location>
</feature>
<feature type="domain" description="Heavy metal binding" evidence="14">
    <location>
        <begin position="61"/>
        <end position="89"/>
    </location>
</feature>
<keyword evidence="3 11" id="KW-1003">Cell membrane</keyword>
<evidence type="ECO:0000256" key="12">
    <source>
        <dbReference type="SAM" id="MobiDB-lite"/>
    </source>
</evidence>
<dbReference type="SUPFAM" id="SSF81665">
    <property type="entry name" value="Calcium ATPase, transmembrane domain M"/>
    <property type="match status" value="1"/>
</dbReference>
<dbReference type="PROSITE" id="PS00154">
    <property type="entry name" value="ATPASE_E1_E2"/>
    <property type="match status" value="1"/>
</dbReference>
<keyword evidence="4 11" id="KW-0812">Transmembrane</keyword>
<evidence type="ECO:0000259" key="14">
    <source>
        <dbReference type="Pfam" id="PF19335"/>
    </source>
</evidence>
<dbReference type="GeneID" id="78401733"/>
<feature type="compositionally biased region" description="Polar residues" evidence="12">
    <location>
        <begin position="35"/>
        <end position="47"/>
    </location>
</feature>
<dbReference type="NCBIfam" id="TIGR01511">
    <property type="entry name" value="ATPase-IB1_Cu"/>
    <property type="match status" value="1"/>
</dbReference>
<feature type="compositionally biased region" description="Basic and acidic residues" evidence="12">
    <location>
        <begin position="90"/>
        <end position="100"/>
    </location>
</feature>
<dbReference type="Gene3D" id="3.40.1110.10">
    <property type="entry name" value="Calcium-transporting ATPase, cytoplasmic domain N"/>
    <property type="match status" value="1"/>
</dbReference>
<evidence type="ECO:0000256" key="6">
    <source>
        <dbReference type="ARBA" id="ARBA00022741"/>
    </source>
</evidence>
<evidence type="ECO:0000313" key="16">
    <source>
        <dbReference type="Proteomes" id="UP000510643"/>
    </source>
</evidence>
<evidence type="ECO:0000256" key="3">
    <source>
        <dbReference type="ARBA" id="ARBA00022475"/>
    </source>
</evidence>
<dbReference type="Pfam" id="PF00702">
    <property type="entry name" value="Hydrolase"/>
    <property type="match status" value="1"/>
</dbReference>
<dbReference type="Pfam" id="PF00122">
    <property type="entry name" value="E1-E2_ATPase"/>
    <property type="match status" value="1"/>
</dbReference>
<keyword evidence="16" id="KW-1185">Reference proteome</keyword>
<proteinExistence type="inferred from homology"/>
<feature type="transmembrane region" description="Helical" evidence="11">
    <location>
        <begin position="328"/>
        <end position="348"/>
    </location>
</feature>
<evidence type="ECO:0000256" key="11">
    <source>
        <dbReference type="RuleBase" id="RU362081"/>
    </source>
</evidence>
<evidence type="ECO:0000256" key="9">
    <source>
        <dbReference type="ARBA" id="ARBA00022989"/>
    </source>
</evidence>
<dbReference type="InterPro" id="IPR008250">
    <property type="entry name" value="ATPase_P-typ_transduc_dom_A_sf"/>
</dbReference>
<feature type="transmembrane region" description="Helical" evidence="11">
    <location>
        <begin position="257"/>
        <end position="278"/>
    </location>
</feature>
<dbReference type="CDD" id="cd02094">
    <property type="entry name" value="P-type_ATPase_Cu-like"/>
    <property type="match status" value="1"/>
</dbReference>
<dbReference type="RefSeq" id="WP_180904518.1">
    <property type="nucleotide sequence ID" value="NZ_CP040908.1"/>
</dbReference>
<evidence type="ECO:0000313" key="15">
    <source>
        <dbReference type="EMBL" id="QLL58342.1"/>
    </source>
</evidence>
<dbReference type="NCBIfam" id="TIGR01494">
    <property type="entry name" value="ATPase_P-type"/>
    <property type="match status" value="1"/>
</dbReference>
<accession>A0A7H9DT06</accession>
<keyword evidence="7 11" id="KW-0067">ATP-binding</keyword>
<comment type="subcellular location">
    <subcellularLocation>
        <location evidence="1">Cell membrane</location>
        <topology evidence="1">Multi-pass membrane protein</topology>
    </subcellularLocation>
</comment>
<dbReference type="PRINTS" id="PR00119">
    <property type="entry name" value="CATATPASE"/>
</dbReference>
<dbReference type="InterPro" id="IPR044492">
    <property type="entry name" value="P_typ_ATPase_HD_dom"/>
</dbReference>
<dbReference type="SUPFAM" id="SSF56784">
    <property type="entry name" value="HAD-like"/>
    <property type="match status" value="1"/>
</dbReference>
<evidence type="ECO:0000259" key="13">
    <source>
        <dbReference type="Pfam" id="PF00122"/>
    </source>
</evidence>
<dbReference type="GO" id="GO:0016887">
    <property type="term" value="F:ATP hydrolysis activity"/>
    <property type="evidence" value="ECO:0007669"/>
    <property type="project" value="InterPro"/>
</dbReference>
<comment type="similarity">
    <text evidence="2 11">Belongs to the cation transport ATPase (P-type) (TC 3.A.3) family. Type IB subfamily.</text>
</comment>
<evidence type="ECO:0000256" key="8">
    <source>
        <dbReference type="ARBA" id="ARBA00022967"/>
    </source>
</evidence>
<dbReference type="InterPro" id="IPR001757">
    <property type="entry name" value="P_typ_ATPase"/>
</dbReference>
<evidence type="ECO:0000256" key="2">
    <source>
        <dbReference type="ARBA" id="ARBA00006024"/>
    </source>
</evidence>
<dbReference type="Proteomes" id="UP000510643">
    <property type="component" value="Chromosome"/>
</dbReference>
<dbReference type="PANTHER" id="PTHR43520">
    <property type="entry name" value="ATP7, ISOFORM B"/>
    <property type="match status" value="1"/>
</dbReference>
<dbReference type="GO" id="GO:0060003">
    <property type="term" value="P:copper ion export"/>
    <property type="evidence" value="ECO:0007669"/>
    <property type="project" value="UniProtKB-ARBA"/>
</dbReference>
<dbReference type="GO" id="GO:0043682">
    <property type="term" value="F:P-type divalent copper transporter activity"/>
    <property type="evidence" value="ECO:0007669"/>
    <property type="project" value="TreeGrafter"/>
</dbReference>
<keyword evidence="5 11" id="KW-0479">Metal-binding</keyword>
<dbReference type="SFLD" id="SFLDF00027">
    <property type="entry name" value="p-type_atpase"/>
    <property type="match status" value="1"/>
</dbReference>
<protein>
    <submittedName>
        <fullName evidence="15">Cadmium-translocating P-type ATPase</fullName>
    </submittedName>
</protein>
<feature type="transmembrane region" description="Helical" evidence="11">
    <location>
        <begin position="510"/>
        <end position="533"/>
    </location>
</feature>
<feature type="transmembrane region" description="Helical" evidence="11">
    <location>
        <begin position="225"/>
        <end position="245"/>
    </location>
</feature>
<dbReference type="GO" id="GO:0005524">
    <property type="term" value="F:ATP binding"/>
    <property type="evidence" value="ECO:0007669"/>
    <property type="project" value="UniProtKB-UniRule"/>
</dbReference>
<dbReference type="PRINTS" id="PR00943">
    <property type="entry name" value="CUATPASE"/>
</dbReference>
<sequence length="872" mass="94487">MKYTCPMHPEIASNEAGKCPKCGMFLIEIPENSETPTAEVQSAQDSESSSHKTMESDAAEYYCPMYCEGDKTYNKQGDCPVCGMHLVKKEKENSETKPNDNHASCSHKTEEIKETSKHDHASCSHGQVKAPFAALPKKTTTGDVYYCPMHCEGDKTYDKPGNCPVCGMHLIKEEKLSLANEYTCPMHPEIIKDQPGFCPICGMDLIPVVQTDSADDVYHHTRKMFWISMVLTVPIFVLAMGEMLPGNPIGKIVSPQVSAYIQFALCLPIVFYTCWSFFQRAWVSFKTWNLNMFSLIGLGAGAGFLYSVVGLFFPSLFPAEFKTHHGQVALYFESVAVILTLVMLGQMLEAKAHSKTNSALKELIKLSPNEAFRIVNGKEEKVSIDQIQLNDILRVKPGDKVPVDGIVTEGFADIDESMISGEPIPVSKTIDDEVVAGTINGSKMFLMKATKVGGETLLAQIIDMVNQASRSQAPIQKVVDKISKIFVPTVMVIALITFLAWWIFGSENRVAFAIANALAALIVACPCALGLATPMSVMVAVGKGAKNGVLVKNAEALERLNNVTTLTIDKTGTITEGKPAVVNIIPFEGLNKNDVLLLAASMNQNSGHPLAQSFVHAAEKENLNLHSIRNFEDIAGKGVKGEVDGKEVYLGNEGLMTFAGMQVPKVDSTNTLSFLGVNGKVLAAFEISDEIKASSKEAIQKIKEQKVDVMMLTGDNEQTAQKVANEVGIAHFKAKVLPQDKLNTIKDLQSKQQVVAMAGDGINDAPALAQADVSIAMGTGTDVAIESADITLLKGDLIGVYKSIVLSHKMMRNIKENLVFAFIYNALGIPVAAGLLYPFFGILLSPMVAAAAMSLSSVSVILNAARLNRARI</sequence>
<feature type="region of interest" description="Disordered" evidence="12">
    <location>
        <begin position="90"/>
        <end position="111"/>
    </location>
</feature>
<evidence type="ECO:0000256" key="1">
    <source>
        <dbReference type="ARBA" id="ARBA00004651"/>
    </source>
</evidence>
<dbReference type="Pfam" id="PF19335">
    <property type="entry name" value="HMBD"/>
    <property type="match status" value="4"/>
</dbReference>
<dbReference type="Gene3D" id="2.70.150.10">
    <property type="entry name" value="Calcium-transporting ATPase, cytoplasmic transduction domain A"/>
    <property type="match status" value="1"/>
</dbReference>
<feature type="domain" description="Heavy metal binding" evidence="14">
    <location>
        <begin position="182"/>
        <end position="208"/>
    </location>
</feature>
<dbReference type="NCBIfam" id="TIGR01525">
    <property type="entry name" value="ATPase-IB_hvy"/>
    <property type="match status" value="1"/>
</dbReference>
<dbReference type="AlphaFoldDB" id="A0A7H9DT06"/>
<dbReference type="NCBIfam" id="TIGR01512">
    <property type="entry name" value="ATPase-IB2_Cd"/>
    <property type="match status" value="1"/>
</dbReference>
<dbReference type="KEGG" id="efal:FH779_09700"/>
<reference evidence="15 16" key="1">
    <citation type="submission" date="2019-06" db="EMBL/GenBank/DDBJ databases">
        <title>Emergence of pandrug resistant Empedobacter falsenii in China.</title>
        <authorList>
            <person name="Dong N."/>
            <person name="Chen S."/>
            <person name="Zhang R."/>
        </authorList>
    </citation>
    <scope>NUCLEOTIDE SEQUENCE [LARGE SCALE GENOMIC DNA]</scope>
    <source>
        <strain evidence="15 16">1681-1</strain>
    </source>
</reference>
<feature type="transmembrane region" description="Helical" evidence="11">
    <location>
        <begin position="290"/>
        <end position="316"/>
    </location>
</feature>
<keyword evidence="8" id="KW-1278">Translocase</keyword>
<keyword evidence="9 11" id="KW-1133">Transmembrane helix</keyword>
<dbReference type="InterPro" id="IPR023298">
    <property type="entry name" value="ATPase_P-typ_TM_dom_sf"/>
</dbReference>
<keyword evidence="6 11" id="KW-0547">Nucleotide-binding</keyword>
<dbReference type="GO" id="GO:0055070">
    <property type="term" value="P:copper ion homeostasis"/>
    <property type="evidence" value="ECO:0007669"/>
    <property type="project" value="TreeGrafter"/>
</dbReference>
<keyword evidence="10 11" id="KW-0472">Membrane</keyword>
<dbReference type="InterPro" id="IPR045800">
    <property type="entry name" value="HMBD"/>
</dbReference>
<dbReference type="SUPFAM" id="SSF81653">
    <property type="entry name" value="Calcium ATPase, transduction domain A"/>
    <property type="match status" value="1"/>
</dbReference>
<dbReference type="SFLD" id="SFLDS00003">
    <property type="entry name" value="Haloacid_Dehalogenase"/>
    <property type="match status" value="1"/>
</dbReference>
<dbReference type="GO" id="GO:0005886">
    <property type="term" value="C:plasma membrane"/>
    <property type="evidence" value="ECO:0007669"/>
    <property type="project" value="UniProtKB-SubCell"/>
</dbReference>
<evidence type="ECO:0000256" key="7">
    <source>
        <dbReference type="ARBA" id="ARBA00022840"/>
    </source>
</evidence>
<feature type="transmembrane region" description="Helical" evidence="11">
    <location>
        <begin position="485"/>
        <end position="504"/>
    </location>
</feature>
<dbReference type="FunFam" id="2.70.150.10:FF:000020">
    <property type="entry name" value="Copper-exporting P-type ATPase A"/>
    <property type="match status" value="1"/>
</dbReference>
<feature type="domain" description="Heavy metal binding" evidence="14">
    <location>
        <begin position="2"/>
        <end position="28"/>
    </location>
</feature>
<name>A0A7H9DT06_9FLAO</name>